<dbReference type="SMART" id="SM00028">
    <property type="entry name" value="TPR"/>
    <property type="match status" value="8"/>
</dbReference>
<dbReference type="PROSITE" id="PS50005">
    <property type="entry name" value="TPR"/>
    <property type="match status" value="2"/>
</dbReference>
<evidence type="ECO:0000313" key="5">
    <source>
        <dbReference type="Proteomes" id="UP000194127"/>
    </source>
</evidence>
<evidence type="ECO:0000259" key="3">
    <source>
        <dbReference type="Pfam" id="PF20703"/>
    </source>
</evidence>
<dbReference type="GeneID" id="36327649"/>
<feature type="repeat" description="TPR" evidence="1">
    <location>
        <begin position="1353"/>
        <end position="1386"/>
    </location>
</feature>
<feature type="domain" description="Novel STAND NTPase 1" evidence="3">
    <location>
        <begin position="648"/>
        <end position="851"/>
    </location>
</feature>
<dbReference type="Pfam" id="PF13424">
    <property type="entry name" value="TPR_12"/>
    <property type="match status" value="4"/>
</dbReference>
<dbReference type="STRING" id="670580.A0A1X6N0I7"/>
<keyword evidence="5" id="KW-1185">Reference proteome</keyword>
<proteinExistence type="predicted"/>
<dbReference type="Proteomes" id="UP000194127">
    <property type="component" value="Unassembled WGS sequence"/>
</dbReference>
<gene>
    <name evidence="4" type="ORF">POSPLADRAFT_1074386</name>
</gene>
<dbReference type="Pfam" id="PF17109">
    <property type="entry name" value="Goodbye"/>
    <property type="match status" value="1"/>
</dbReference>
<dbReference type="SUPFAM" id="SSF52540">
    <property type="entry name" value="P-loop containing nucleoside triphosphate hydrolases"/>
    <property type="match status" value="1"/>
</dbReference>
<dbReference type="InterPro" id="IPR049052">
    <property type="entry name" value="nSTAND1"/>
</dbReference>
<dbReference type="PANTHER" id="PTHR47691:SF3">
    <property type="entry name" value="HTH-TYPE TRANSCRIPTIONAL REGULATOR RV0890C-RELATED"/>
    <property type="match status" value="1"/>
</dbReference>
<accession>A0A1X6N0I7</accession>
<protein>
    <submittedName>
        <fullName evidence="4">Uncharacterized protein</fullName>
    </submittedName>
</protein>
<dbReference type="SUPFAM" id="SSF48452">
    <property type="entry name" value="TPR-like"/>
    <property type="match status" value="2"/>
</dbReference>
<reference evidence="4 5" key="1">
    <citation type="submission" date="2017-04" db="EMBL/GenBank/DDBJ databases">
        <title>Genome Sequence of the Model Brown-Rot Fungus Postia placenta SB12.</title>
        <authorList>
            <consortium name="DOE Joint Genome Institute"/>
            <person name="Gaskell J."/>
            <person name="Kersten P."/>
            <person name="Larrondo L.F."/>
            <person name="Canessa P."/>
            <person name="Martinez D."/>
            <person name="Hibbett D."/>
            <person name="Schmoll M."/>
            <person name="Kubicek C.P."/>
            <person name="Martinez A.T."/>
            <person name="Yadav J."/>
            <person name="Master E."/>
            <person name="Magnuson J.K."/>
            <person name="James T."/>
            <person name="Yaver D."/>
            <person name="Berka R."/>
            <person name="Labutti K."/>
            <person name="Lipzen A."/>
            <person name="Aerts A."/>
            <person name="Barry K."/>
            <person name="Henrissat B."/>
            <person name="Blanchette R."/>
            <person name="Grigoriev I."/>
            <person name="Cullen D."/>
        </authorList>
    </citation>
    <scope>NUCLEOTIDE SEQUENCE [LARGE SCALE GENOMIC DNA]</scope>
    <source>
        <strain evidence="4 5">MAD-698-R-SB12</strain>
    </source>
</reference>
<evidence type="ECO:0000259" key="2">
    <source>
        <dbReference type="Pfam" id="PF17109"/>
    </source>
</evidence>
<dbReference type="RefSeq" id="XP_024338790.1">
    <property type="nucleotide sequence ID" value="XM_024482700.1"/>
</dbReference>
<dbReference type="Pfam" id="PF20703">
    <property type="entry name" value="nSTAND1"/>
    <property type="match status" value="1"/>
</dbReference>
<evidence type="ECO:0000256" key="1">
    <source>
        <dbReference type="PROSITE-ProRule" id="PRU00339"/>
    </source>
</evidence>
<dbReference type="Gene3D" id="3.40.50.300">
    <property type="entry name" value="P-loop containing nucleotide triphosphate hydrolases"/>
    <property type="match status" value="1"/>
</dbReference>
<name>A0A1X6N0I7_9APHY</name>
<dbReference type="PANTHER" id="PTHR47691">
    <property type="entry name" value="REGULATOR-RELATED"/>
    <property type="match status" value="1"/>
</dbReference>
<dbReference type="InterPro" id="IPR031350">
    <property type="entry name" value="Goodbye_dom"/>
</dbReference>
<dbReference type="InterPro" id="IPR011990">
    <property type="entry name" value="TPR-like_helical_dom_sf"/>
</dbReference>
<dbReference type="InterPro" id="IPR019734">
    <property type="entry name" value="TPR_rpt"/>
</dbReference>
<feature type="repeat" description="TPR" evidence="1">
    <location>
        <begin position="1193"/>
        <end position="1226"/>
    </location>
</feature>
<dbReference type="OrthoDB" id="1534087at2759"/>
<feature type="domain" description="Fungal STAND N-terminal Goodbye" evidence="2">
    <location>
        <begin position="422"/>
        <end position="542"/>
    </location>
</feature>
<keyword evidence="1" id="KW-0802">TPR repeat</keyword>
<dbReference type="InterPro" id="IPR027417">
    <property type="entry name" value="P-loop_NTPase"/>
</dbReference>
<evidence type="ECO:0000313" key="4">
    <source>
        <dbReference type="EMBL" id="OSX61996.1"/>
    </source>
</evidence>
<dbReference type="Gene3D" id="1.25.40.10">
    <property type="entry name" value="Tetratricopeptide repeat domain"/>
    <property type="match status" value="2"/>
</dbReference>
<sequence length="1423" mass="159315">MTETASATGAQELGPIWIKALGRFKEDTYVDLVNVDENSEPLRERLKAVNDVESLSTVAHKHHDRHNTATKALSSVLESASNVLGNIKWLLSQIQDVEQRNARRTVIFRAIAALLIVLNGKAAFKEVAHLFERVPQVKEEAFSSPPSTLEPHVDDILVHYIRLGGVAYGILYIERRRSVVNDLSMKELLFEMQYSITTLLWVGDSFETQFNRGWSAILAAYSEPGNTNVPDPSIKITSTERLMTEVVSHCRKVGMEQEDTTRLRETLRGFAESIMSMKVDADACRDVTKEQCQDSVVLGSLYRLAQTCGPKHSSVQPITDLLDNMTGIFRRLPSTEAGPSTNILFIRIKAQAVTIAGEAIRILKEVNSARLGNLKSRISLSLFAQNDVLQLAVQEFTRIVESTIVAVTPDAPFSASRFIKMWEDAKHRYMASSGVEMSSWESLQRVDSLAALDSALNGRKYRFQQERMKGRDVERVVRPIIGFVKTFLDPAADLVEPHFAGAKFVAAALKKLLDAADKYGATYEPITALFSALLGFLDRVHVHDKHEPDREIVEIQVEVLCEMLIIFGLVTEHLNKGYFERLVSGSDEVQDALKRLQALVDKEDKMTNTLVLDVVHRIEKTIAPSSSMAATDANPVEILQPKFPPKPGFFIGRQQERDAIVSAILEHKPVVVLGAGGMGKTTVVTEALYDDRILPKFQSRYFVTCENIVTLDGLRNGVANALGIPAELRNEQLHTKVLHELGRKPSILFLDNFETPFDVADVRRAVETELETYAGVDGLALVITMRGAEAPATGRIQWARLLLTPLSHEEGVALFKKTAMIADDFDDPFIDKLVDAVDSLPLAVTLLAHQVQPELGTTTRSLWGRWEKRRIDMVTRSDGARDRLLDLSASIELSITSPRMQYEPSAKAVMALLAQLPSGLPFGTDTSEQMQDTLEDTIDLSLSLSTLCRVGLAYTDTNGAHPRYRMLAPIREYCRGHHELQPSSTLWESLTNFYITFIEKNWDYSNAVSLSVVPPELQNVRQVLALRNWEMEATSSAITAVIHYTNWTRFLGAPSVDLLQLCIIYVHDNDHLGDCYNTMAEVYLQLNRYDDAEMALQQALGHHKASGSQQGEANDLKDLAWIYQYRNDLNHARDTLQEALLLHRAIEDHLGEANALQSLGDLFFRQDDLDNAETSLNDALLLYGVIDNHLGEANTLQSLGDVYCQRNDYDKAERTYKKAASLHHSLQDRLGEATDHRNLAVMYIERGDLDKAEASSRAALDLYRAIHDQLGEANSLQDLGRVYLYREDLVNAEESLKNALALHQAVQDQKGEANDLTDLGEVYVKFDRDTEAEKVLCDAIKLCHTIHDPLGEGNALKTLGRVYTRMGRFDEAETALTRALELHRAIEWVKVSIWYDEKALEELHQAREASAREDSTPTEHLSL</sequence>
<dbReference type="EMBL" id="KZ110597">
    <property type="protein sequence ID" value="OSX61996.1"/>
    <property type="molecule type" value="Genomic_DNA"/>
</dbReference>
<organism evidence="4 5">
    <name type="scientific">Postia placenta MAD-698-R-SB12</name>
    <dbReference type="NCBI Taxonomy" id="670580"/>
    <lineage>
        <taxon>Eukaryota</taxon>
        <taxon>Fungi</taxon>
        <taxon>Dikarya</taxon>
        <taxon>Basidiomycota</taxon>
        <taxon>Agaricomycotina</taxon>
        <taxon>Agaricomycetes</taxon>
        <taxon>Polyporales</taxon>
        <taxon>Adustoporiaceae</taxon>
        <taxon>Rhodonia</taxon>
    </lineage>
</organism>